<feature type="compositionally biased region" description="Low complexity" evidence="2">
    <location>
        <begin position="539"/>
        <end position="552"/>
    </location>
</feature>
<dbReference type="AlphaFoldDB" id="A0A9X3UIR5"/>
<dbReference type="PROSITE" id="PS51737">
    <property type="entry name" value="RECOMBINASE_DNA_BIND"/>
    <property type="match status" value="1"/>
</dbReference>
<evidence type="ECO:0000313" key="6">
    <source>
        <dbReference type="Proteomes" id="UP001151234"/>
    </source>
</evidence>
<dbReference type="Pfam" id="PF13408">
    <property type="entry name" value="Zn_ribbon_recom"/>
    <property type="match status" value="1"/>
</dbReference>
<dbReference type="EMBL" id="JAPJZI010000001">
    <property type="protein sequence ID" value="MDA5397186.1"/>
    <property type="molecule type" value="Genomic_DNA"/>
</dbReference>
<dbReference type="InterPro" id="IPR038109">
    <property type="entry name" value="DNA_bind_recomb_sf"/>
</dbReference>
<comment type="caution">
    <text evidence="5">The sequence shown here is derived from an EMBL/GenBank/DDBJ whole genome shotgun (WGS) entry which is preliminary data.</text>
</comment>
<gene>
    <name evidence="5" type="ORF">OQ273_01265</name>
</gene>
<proteinExistence type="predicted"/>
<dbReference type="Gene3D" id="3.40.50.1390">
    <property type="entry name" value="Resolvase, N-terminal catalytic domain"/>
    <property type="match status" value="1"/>
</dbReference>
<dbReference type="GO" id="GO:0000150">
    <property type="term" value="F:DNA strand exchange activity"/>
    <property type="evidence" value="ECO:0007669"/>
    <property type="project" value="InterPro"/>
</dbReference>
<evidence type="ECO:0000256" key="2">
    <source>
        <dbReference type="SAM" id="MobiDB-lite"/>
    </source>
</evidence>
<dbReference type="PROSITE" id="PS51736">
    <property type="entry name" value="RECOMBINASES_3"/>
    <property type="match status" value="1"/>
</dbReference>
<dbReference type="SUPFAM" id="SSF53041">
    <property type="entry name" value="Resolvase-like"/>
    <property type="match status" value="1"/>
</dbReference>
<reference evidence="5" key="1">
    <citation type="submission" date="2022-11" db="EMBL/GenBank/DDBJ databases">
        <title>Draft genome sequence of Hoeflea poritis E7-10 and Hoeflea prorocentri PM5-8, separated from scleractinian coral Porites lutea and marine dinoflagellate.</title>
        <authorList>
            <person name="Zhang G."/>
            <person name="Wei Q."/>
            <person name="Cai L."/>
        </authorList>
    </citation>
    <scope>NUCLEOTIDE SEQUENCE</scope>
    <source>
        <strain evidence="5">PM5-8</strain>
    </source>
</reference>
<dbReference type="Pfam" id="PF07508">
    <property type="entry name" value="Recombinase"/>
    <property type="match status" value="1"/>
</dbReference>
<feature type="coiled-coil region" evidence="1">
    <location>
        <begin position="430"/>
        <end position="457"/>
    </location>
</feature>
<evidence type="ECO:0000259" key="3">
    <source>
        <dbReference type="PROSITE" id="PS51736"/>
    </source>
</evidence>
<feature type="domain" description="Recombinase" evidence="4">
    <location>
        <begin position="151"/>
        <end position="294"/>
    </location>
</feature>
<dbReference type="Pfam" id="PF00239">
    <property type="entry name" value="Resolvase"/>
    <property type="match status" value="1"/>
</dbReference>
<dbReference type="CDD" id="cd00338">
    <property type="entry name" value="Ser_Recombinase"/>
    <property type="match status" value="1"/>
</dbReference>
<dbReference type="InterPro" id="IPR025827">
    <property type="entry name" value="Zn_ribbon_recom_dom"/>
</dbReference>
<name>A0A9X3UIR5_9HYPH</name>
<dbReference type="Proteomes" id="UP001151234">
    <property type="component" value="Unassembled WGS sequence"/>
</dbReference>
<dbReference type="InterPro" id="IPR006119">
    <property type="entry name" value="Resolv_N"/>
</dbReference>
<accession>A0A9X3UIR5</accession>
<sequence>MTRVAFYARYSSDNQNAASIEDQFRLCREQAEREGWTVAATYQDAAISGASVTLRPGMQALLQEAQAGRFDVVLAEALDRISRDQADVATLFKHLRFAGVEIVTVAEGAISELHVGLKGTMNALFLKDLAAKTHRGLRGRVEQGKSGGGLCYGYDVVKDLDTNGEPLRGGRTINQAEAEIVRRVFRDFAAGISPRALARRLNEDGVQGPTGTLWTDSTIRGHAKRGTGLINNELYIGRLVWNRLRYIKNPATGKRVSRINPPEEWIVKEVPELRIIDDELWQSVKDQQKNLASKYAKVINATRAAHANRLNQTHRPRALLSGLIFCGCCGGTYSLRGQDRYACSNHIMNGSCKNSRTIARKSLEERMLVGLRDRLMAPEVAAEAMRAYVEETNRLNRERRASEEADRKTLVNIEKKLEEIVAVIEDGGYSRALADRLRKLEAEQDELTERLSNIHTDIPDIHPNVAGVYRRKVERLAEALQNPQERDEAAAAIRGLIERITLSPGPKRGEIDATLHGDFRTILEWAVNNDKNQKTDMPSSGMSVSVVAGARN</sequence>
<dbReference type="PANTHER" id="PTHR30461:SF23">
    <property type="entry name" value="DNA RECOMBINASE-RELATED"/>
    <property type="match status" value="1"/>
</dbReference>
<organism evidence="5 6">
    <name type="scientific">Hoeflea prorocentri</name>
    <dbReference type="NCBI Taxonomy" id="1922333"/>
    <lineage>
        <taxon>Bacteria</taxon>
        <taxon>Pseudomonadati</taxon>
        <taxon>Pseudomonadota</taxon>
        <taxon>Alphaproteobacteria</taxon>
        <taxon>Hyphomicrobiales</taxon>
        <taxon>Rhizobiaceae</taxon>
        <taxon>Hoeflea</taxon>
    </lineage>
</organism>
<keyword evidence="1" id="KW-0175">Coiled coil</keyword>
<dbReference type="InterPro" id="IPR050639">
    <property type="entry name" value="SSR_resolvase"/>
</dbReference>
<evidence type="ECO:0000259" key="4">
    <source>
        <dbReference type="PROSITE" id="PS51737"/>
    </source>
</evidence>
<dbReference type="InterPro" id="IPR036162">
    <property type="entry name" value="Resolvase-like_N_sf"/>
</dbReference>
<keyword evidence="6" id="KW-1185">Reference proteome</keyword>
<dbReference type="Gene3D" id="3.90.1750.20">
    <property type="entry name" value="Putative Large Serine Recombinase, Chain B, Domain 2"/>
    <property type="match status" value="1"/>
</dbReference>
<evidence type="ECO:0000313" key="5">
    <source>
        <dbReference type="EMBL" id="MDA5397186.1"/>
    </source>
</evidence>
<evidence type="ECO:0000256" key="1">
    <source>
        <dbReference type="SAM" id="Coils"/>
    </source>
</evidence>
<dbReference type="GO" id="GO:0003677">
    <property type="term" value="F:DNA binding"/>
    <property type="evidence" value="ECO:0007669"/>
    <property type="project" value="InterPro"/>
</dbReference>
<feature type="region of interest" description="Disordered" evidence="2">
    <location>
        <begin position="532"/>
        <end position="552"/>
    </location>
</feature>
<dbReference type="PANTHER" id="PTHR30461">
    <property type="entry name" value="DNA-INVERTASE FROM LAMBDOID PROPHAGE"/>
    <property type="match status" value="1"/>
</dbReference>
<feature type="domain" description="Resolvase/invertase-type recombinase catalytic" evidence="3">
    <location>
        <begin position="3"/>
        <end position="152"/>
    </location>
</feature>
<dbReference type="SMART" id="SM00857">
    <property type="entry name" value="Resolvase"/>
    <property type="match status" value="1"/>
</dbReference>
<protein>
    <submittedName>
        <fullName evidence="5">Recombinase family protein</fullName>
    </submittedName>
</protein>
<dbReference type="InterPro" id="IPR011109">
    <property type="entry name" value="DNA_bind_recombinase_dom"/>
</dbReference>